<organism evidence="2 4">
    <name type="scientific">Yarrowia lipolytica</name>
    <name type="common">Candida lipolytica</name>
    <dbReference type="NCBI Taxonomy" id="4952"/>
    <lineage>
        <taxon>Eukaryota</taxon>
        <taxon>Fungi</taxon>
        <taxon>Dikarya</taxon>
        <taxon>Ascomycota</taxon>
        <taxon>Saccharomycotina</taxon>
        <taxon>Dipodascomycetes</taxon>
        <taxon>Dipodascales</taxon>
        <taxon>Dipodascales incertae sedis</taxon>
        <taxon>Yarrowia</taxon>
    </lineage>
</organism>
<reference evidence="3 5" key="2">
    <citation type="submission" date="2018-07" db="EMBL/GenBank/DDBJ databases">
        <title>Draft Genome Assemblies for Five Robust Yarrowia lipolytica Strains Exhibiting High Lipid Production and Pentose Sugar Utilization and Sugar Alcohol Secretion from Undetoxified Lignocellulosic Biomass Hydrolysates.</title>
        <authorList>
            <consortium name="DOE Joint Genome Institute"/>
            <person name="Walker C."/>
            <person name="Ryu S."/>
            <person name="Na H."/>
            <person name="Zane M."/>
            <person name="LaButti K."/>
            <person name="Lipzen A."/>
            <person name="Haridas S."/>
            <person name="Barry K."/>
            <person name="Grigoriev I.V."/>
            <person name="Quarterman J."/>
            <person name="Slininger P."/>
            <person name="Dien B."/>
            <person name="Trinh C.T."/>
        </authorList>
    </citation>
    <scope>NUCLEOTIDE SEQUENCE [LARGE SCALE GENOMIC DNA]</scope>
    <source>
        <strain evidence="3 5">YB392</strain>
    </source>
</reference>
<accession>A0A1D8NM29</accession>
<evidence type="ECO:0000313" key="2">
    <source>
        <dbReference type="EMBL" id="AOW06663.1"/>
    </source>
</evidence>
<sequence length="226" mass="24460">MKLSAVTFIALSAVCLAAPTAPKLVAREDNTLYISGSNATQLAKDYAPVYSLAPNTFAADDVQQPMGFLDFSGYVQFISGLLFTASDFFKAATQAVTDVSINELNTAITNAIMGFLKYLNAFLEATKQGTRFDKAVYAFIINSGFKDFLTNVGMWLVNLSNKILGSPLLQGIVDLLKKLWNWIFGGKQTVQKALGNDADMTGFNRAQLAINSLQSAAEQKIKNGSN</sequence>
<evidence type="ECO:0000256" key="1">
    <source>
        <dbReference type="SAM" id="SignalP"/>
    </source>
</evidence>
<evidence type="ECO:0000313" key="3">
    <source>
        <dbReference type="EMBL" id="RDW27301.1"/>
    </source>
</evidence>
<evidence type="ECO:0000313" key="5">
    <source>
        <dbReference type="Proteomes" id="UP000256601"/>
    </source>
</evidence>
<evidence type="ECO:0000313" key="4">
    <source>
        <dbReference type="Proteomes" id="UP000182444"/>
    </source>
</evidence>
<feature type="chain" id="PRO_5036306649" evidence="1">
    <location>
        <begin position="18"/>
        <end position="226"/>
    </location>
</feature>
<dbReference type="OrthoDB" id="4082787at2759"/>
<gene>
    <name evidence="3" type="ORF">B0I71DRAFT_129342</name>
    <name evidence="2" type="ORF">YALI1_F07093g</name>
</gene>
<name>A0A1D8NM29_YARLL</name>
<dbReference type="KEGG" id="yli:2908900"/>
<dbReference type="VEuPathDB" id="FungiDB:YALI0_F04620g"/>
<feature type="signal peptide" evidence="1">
    <location>
        <begin position="1"/>
        <end position="17"/>
    </location>
</feature>
<dbReference type="EMBL" id="CP017558">
    <property type="protein sequence ID" value="AOW06663.1"/>
    <property type="molecule type" value="Genomic_DNA"/>
</dbReference>
<dbReference type="VEuPathDB" id="FungiDB:YALI1_F07093g"/>
<dbReference type="Proteomes" id="UP000182444">
    <property type="component" value="Chromosome 1F"/>
</dbReference>
<protein>
    <submittedName>
        <fullName evidence="2">Uncharacterized protein</fullName>
    </submittedName>
</protein>
<proteinExistence type="predicted"/>
<keyword evidence="1" id="KW-0732">Signal</keyword>
<dbReference type="GeneID" id="2908900"/>
<dbReference type="Proteomes" id="UP000256601">
    <property type="component" value="Unassembled WGS sequence"/>
</dbReference>
<dbReference type="RefSeq" id="XP_504999.1">
    <property type="nucleotide sequence ID" value="XM_504999.1"/>
</dbReference>
<dbReference type="AlphaFoldDB" id="A0A1D8NM29"/>
<dbReference type="EMBL" id="KZ857330">
    <property type="protein sequence ID" value="RDW27301.1"/>
    <property type="molecule type" value="Genomic_DNA"/>
</dbReference>
<reference evidence="2 4" key="1">
    <citation type="journal article" date="2016" name="PLoS ONE">
        <title>Sequence Assembly of Yarrowia lipolytica Strain W29/CLIB89 Shows Transposable Element Diversity.</title>
        <authorList>
            <person name="Magnan C."/>
            <person name="Yu J."/>
            <person name="Chang I."/>
            <person name="Jahn E."/>
            <person name="Kanomata Y."/>
            <person name="Wu J."/>
            <person name="Zeller M."/>
            <person name="Oakes M."/>
            <person name="Baldi P."/>
            <person name="Sandmeyer S."/>
        </authorList>
    </citation>
    <scope>NUCLEOTIDE SEQUENCE [LARGE SCALE GENOMIC DNA]</scope>
    <source>
        <strain evidence="2">CLIB89</strain>
        <strain evidence="4">CLIB89(W29)</strain>
    </source>
</reference>